<evidence type="ECO:0000256" key="1">
    <source>
        <dbReference type="ARBA" id="ARBA00004771"/>
    </source>
</evidence>
<dbReference type="InterPro" id="IPR009721">
    <property type="entry name" value="O-acyltransferase_WSD1_C"/>
</dbReference>
<dbReference type="EMBL" id="CP000325">
    <property type="protein sequence ID" value="ABL05360.1"/>
    <property type="molecule type" value="Genomic_DNA"/>
</dbReference>
<dbReference type="Pfam" id="PF03007">
    <property type="entry name" value="WS_DGAT_cat"/>
    <property type="match status" value="1"/>
</dbReference>
<feature type="domain" description="O-acyltransferase WSD1 C-terminal" evidence="12">
    <location>
        <begin position="318"/>
        <end position="453"/>
    </location>
</feature>
<keyword evidence="7" id="KW-0319">Glycerol metabolism</keyword>
<evidence type="ECO:0000256" key="5">
    <source>
        <dbReference type="ARBA" id="ARBA00022516"/>
    </source>
</evidence>
<dbReference type="UniPathway" id="UPA00282"/>
<dbReference type="Gene3D" id="3.30.559.10">
    <property type="entry name" value="Chloramphenicol acetyltransferase-like domain"/>
    <property type="match status" value="1"/>
</dbReference>
<evidence type="ECO:0000256" key="4">
    <source>
        <dbReference type="ARBA" id="ARBA00013244"/>
    </source>
</evidence>
<dbReference type="HOGENOM" id="CLU_024186_3_1_11"/>
<evidence type="ECO:0000313" key="14">
    <source>
        <dbReference type="Proteomes" id="UP000000765"/>
    </source>
</evidence>
<dbReference type="eggNOG" id="COG1020">
    <property type="taxonomic scope" value="Bacteria"/>
</dbReference>
<dbReference type="EC" id="2.3.1.20" evidence="4"/>
<organism evidence="13 14">
    <name type="scientific">Mycobacterium ulcerans (strain Agy99)</name>
    <dbReference type="NCBI Taxonomy" id="362242"/>
    <lineage>
        <taxon>Bacteria</taxon>
        <taxon>Bacillati</taxon>
        <taxon>Actinomycetota</taxon>
        <taxon>Actinomycetes</taxon>
        <taxon>Mycobacteriales</taxon>
        <taxon>Mycobacteriaceae</taxon>
        <taxon>Mycobacterium</taxon>
        <taxon>Mycobacterium ulcerans group</taxon>
    </lineage>
</organism>
<keyword evidence="5" id="KW-0444">Lipid biosynthesis</keyword>
<name>A0PSP1_MYCUA</name>
<dbReference type="Proteomes" id="UP000000765">
    <property type="component" value="Chromosome"/>
</dbReference>
<accession>A0PSP1</accession>
<dbReference type="GO" id="GO:0006071">
    <property type="term" value="P:glycerol metabolic process"/>
    <property type="evidence" value="ECO:0007669"/>
    <property type="project" value="UniProtKB-KW"/>
</dbReference>
<comment type="similarity">
    <text evidence="3">Belongs to the long-chain O-acyltransferase family.</text>
</comment>
<comment type="catalytic activity">
    <reaction evidence="10">
        <text>an acyl-CoA + a 1,2-diacyl-sn-glycerol = a triacyl-sn-glycerol + CoA</text>
        <dbReference type="Rhea" id="RHEA:10868"/>
        <dbReference type="ChEBI" id="CHEBI:17815"/>
        <dbReference type="ChEBI" id="CHEBI:57287"/>
        <dbReference type="ChEBI" id="CHEBI:58342"/>
        <dbReference type="ChEBI" id="CHEBI:64615"/>
        <dbReference type="EC" id="2.3.1.20"/>
    </reaction>
</comment>
<evidence type="ECO:0000256" key="3">
    <source>
        <dbReference type="ARBA" id="ARBA00009587"/>
    </source>
</evidence>
<evidence type="ECO:0000256" key="10">
    <source>
        <dbReference type="ARBA" id="ARBA00048109"/>
    </source>
</evidence>
<dbReference type="InterPro" id="IPR023213">
    <property type="entry name" value="CAT-like_dom_sf"/>
</dbReference>
<dbReference type="Pfam" id="PF06974">
    <property type="entry name" value="WS_DGAT_C"/>
    <property type="match status" value="1"/>
</dbReference>
<dbReference type="GO" id="GO:0001666">
    <property type="term" value="P:response to hypoxia"/>
    <property type="evidence" value="ECO:0007669"/>
    <property type="project" value="TreeGrafter"/>
</dbReference>
<dbReference type="PANTHER" id="PTHR31650:SF1">
    <property type="entry name" value="WAX ESTER SYNTHASE_DIACYLGLYCEROL ACYLTRANSFERASE 4-RELATED"/>
    <property type="match status" value="1"/>
</dbReference>
<dbReference type="InterPro" id="IPR004255">
    <property type="entry name" value="O-acyltransferase_WSD1_N"/>
</dbReference>
<comment type="pathway">
    <text evidence="1">Glycerolipid metabolism; triacylglycerol biosynthesis.</text>
</comment>
<dbReference type="GO" id="GO:0005886">
    <property type="term" value="C:plasma membrane"/>
    <property type="evidence" value="ECO:0007669"/>
    <property type="project" value="TreeGrafter"/>
</dbReference>
<dbReference type="KEGG" id="mul:MUL_3125"/>
<sequence length="459" mass="50327">MRGVNMTEFMRNSDAFTWSMESDPRLRSTVVTVLLLDRSPDWDEVRQRFDLISREMPMFRQRVVESPPPASPRWEPDADFELDYHMRRVTVSGAGTFEGVLEMARLAEMQDFDRARALWKTTLIEGLQDGGAAVICKFHHALTDGVGGVQIAMHLFDLSAEVGAHPSLSAVAELPRHSWLDGYRDSWRYGVSMLARALTGAIKGGPLLLYNSLRRPVVTARSAAANTASVYRTVRPLNHTGSPLIKERSLIRHLGVLEVPRLQLREAAHRCGGALNDAFVAGVAGGLRLYHEKHGVGVGDLHLTMPISLRTDDDGMGGNRITIMRFDIPVGEADPAQRIKAIHERVSAVRQEKSLPHTQAIAGFLNPMPRWYIGSVLRHVDFLTSDVPGVPLPVFLGGAAVRTQYAFGPTIGAAVNVTLLSYVDSCALGINVDTGAIPDYDVFYSALVAGFDEVLALAV</sequence>
<dbReference type="InterPro" id="IPR045034">
    <property type="entry name" value="O-acyltransferase_WSD1-like"/>
</dbReference>
<feature type="domain" description="O-acyltransferase WSD1-like N-terminal" evidence="11">
    <location>
        <begin position="11"/>
        <end position="278"/>
    </location>
</feature>
<evidence type="ECO:0000256" key="7">
    <source>
        <dbReference type="ARBA" id="ARBA00022798"/>
    </source>
</evidence>
<evidence type="ECO:0000259" key="12">
    <source>
        <dbReference type="Pfam" id="PF06974"/>
    </source>
</evidence>
<comment type="pathway">
    <text evidence="2">Lipid metabolism.</text>
</comment>
<dbReference type="GO" id="GO:0019432">
    <property type="term" value="P:triglyceride biosynthetic process"/>
    <property type="evidence" value="ECO:0007669"/>
    <property type="project" value="UniProtKB-UniPathway"/>
</dbReference>
<evidence type="ECO:0000256" key="6">
    <source>
        <dbReference type="ARBA" id="ARBA00022679"/>
    </source>
</evidence>
<dbReference type="GO" id="GO:0051701">
    <property type="term" value="P:biological process involved in interaction with host"/>
    <property type="evidence" value="ECO:0007669"/>
    <property type="project" value="TreeGrafter"/>
</dbReference>
<evidence type="ECO:0000313" key="13">
    <source>
        <dbReference type="EMBL" id="ABL05360.1"/>
    </source>
</evidence>
<dbReference type="AlphaFoldDB" id="A0PSP1"/>
<evidence type="ECO:0000256" key="9">
    <source>
        <dbReference type="ARBA" id="ARBA00023315"/>
    </source>
</evidence>
<proteinExistence type="inferred from homology"/>
<keyword evidence="9" id="KW-0012">Acyltransferase</keyword>
<evidence type="ECO:0000256" key="8">
    <source>
        <dbReference type="ARBA" id="ARBA00023098"/>
    </source>
</evidence>
<dbReference type="GO" id="GO:0071731">
    <property type="term" value="P:response to nitric oxide"/>
    <property type="evidence" value="ECO:0007669"/>
    <property type="project" value="TreeGrafter"/>
</dbReference>
<protein>
    <recommendedName>
        <fullName evidence="4">diacylglycerol O-acyltransferase</fullName>
        <ecNumber evidence="4">2.3.1.20</ecNumber>
    </recommendedName>
</protein>
<evidence type="ECO:0000256" key="2">
    <source>
        <dbReference type="ARBA" id="ARBA00005189"/>
    </source>
</evidence>
<gene>
    <name evidence="13" type="ordered locus">MUL_3125</name>
</gene>
<dbReference type="PANTHER" id="PTHR31650">
    <property type="entry name" value="O-ACYLTRANSFERASE (WSD1-LIKE) FAMILY PROTEIN"/>
    <property type="match status" value="1"/>
</dbReference>
<reference evidence="13 14" key="1">
    <citation type="journal article" date="2007" name="Genome Res.">
        <title>Reductive evolution and niche adaptation inferred from the genome of Mycobacterium ulcerans, the causative agent of Buruli ulcer.</title>
        <authorList>
            <person name="Stinear T.P."/>
            <person name="Seemann T."/>
            <person name="Pidot S."/>
            <person name="Frigui W."/>
            <person name="Reysset G."/>
            <person name="Garnier T."/>
            <person name="Meurice G."/>
            <person name="Simon D."/>
            <person name="Bouchier C."/>
            <person name="Ma L."/>
            <person name="Tichit M."/>
            <person name="Porter J.L."/>
            <person name="Ryan J."/>
            <person name="Johnson P.D."/>
            <person name="Davies J.K."/>
            <person name="Jenkin G.A."/>
            <person name="Small P.L."/>
            <person name="Jones L.M."/>
            <person name="Tekaia F."/>
            <person name="Laval F."/>
            <person name="Daffe M."/>
            <person name="Parkhill J."/>
            <person name="Cole S.T."/>
        </authorList>
    </citation>
    <scope>NUCLEOTIDE SEQUENCE [LARGE SCALE GENOMIC DNA]</scope>
    <source>
        <strain evidence="13 14">Agy99</strain>
    </source>
</reference>
<keyword evidence="6" id="KW-0808">Transferase</keyword>
<dbReference type="SUPFAM" id="SSF52777">
    <property type="entry name" value="CoA-dependent acyltransferases"/>
    <property type="match status" value="1"/>
</dbReference>
<dbReference type="GO" id="GO:0004144">
    <property type="term" value="F:diacylglycerol O-acyltransferase activity"/>
    <property type="evidence" value="ECO:0007669"/>
    <property type="project" value="UniProtKB-EC"/>
</dbReference>
<keyword evidence="8" id="KW-0443">Lipid metabolism</keyword>
<evidence type="ECO:0000259" key="11">
    <source>
        <dbReference type="Pfam" id="PF03007"/>
    </source>
</evidence>